<feature type="domain" description="TIR" evidence="1">
    <location>
        <begin position="161"/>
        <end position="280"/>
    </location>
</feature>
<protein>
    <recommendedName>
        <fullName evidence="1">TIR domain-containing protein</fullName>
    </recommendedName>
</protein>
<dbReference type="Proteomes" id="UP000587524">
    <property type="component" value="Unassembled WGS sequence"/>
</dbReference>
<evidence type="ECO:0000259" key="1">
    <source>
        <dbReference type="Pfam" id="PF13676"/>
    </source>
</evidence>
<dbReference type="Pfam" id="PF13676">
    <property type="entry name" value="TIR_2"/>
    <property type="match status" value="1"/>
</dbReference>
<reference evidence="2 3" key="1">
    <citation type="submission" date="2020-08" db="EMBL/GenBank/DDBJ databases">
        <title>Genomic Encyclopedia of Type Strains, Phase IV (KMG-IV): sequencing the most valuable type-strain genomes for metagenomic binning, comparative biology and taxonomic classification.</title>
        <authorList>
            <person name="Goeker M."/>
        </authorList>
    </citation>
    <scope>NUCLEOTIDE SEQUENCE [LARGE SCALE GENOMIC DNA]</scope>
    <source>
        <strain evidence="2 3">DSM 17455</strain>
    </source>
</reference>
<name>A0ABR6C9V7_9HYPH</name>
<accession>A0ABR6C9V7</accession>
<organism evidence="2 3">
    <name type="scientific">Aminobacter ciceronei</name>
    <dbReference type="NCBI Taxonomy" id="150723"/>
    <lineage>
        <taxon>Bacteria</taxon>
        <taxon>Pseudomonadati</taxon>
        <taxon>Pseudomonadota</taxon>
        <taxon>Alphaproteobacteria</taxon>
        <taxon>Hyphomicrobiales</taxon>
        <taxon>Phyllobacteriaceae</taxon>
        <taxon>Aminobacter</taxon>
    </lineage>
</organism>
<dbReference type="RefSeq" id="WP_182574993.1">
    <property type="nucleotide sequence ID" value="NZ_JACJHY010000018.1"/>
</dbReference>
<dbReference type="InterPro" id="IPR035897">
    <property type="entry name" value="Toll_tir_struct_dom_sf"/>
</dbReference>
<comment type="caution">
    <text evidence="2">The sequence shown here is derived from an EMBL/GenBank/DDBJ whole genome shotgun (WGS) entry which is preliminary data.</text>
</comment>
<keyword evidence="3" id="KW-1185">Reference proteome</keyword>
<dbReference type="SUPFAM" id="SSF52200">
    <property type="entry name" value="Toll/Interleukin receptor TIR domain"/>
    <property type="match status" value="1"/>
</dbReference>
<dbReference type="InterPro" id="IPR000157">
    <property type="entry name" value="TIR_dom"/>
</dbReference>
<evidence type="ECO:0000313" key="2">
    <source>
        <dbReference type="EMBL" id="MBA9021794.1"/>
    </source>
</evidence>
<proteinExistence type="predicted"/>
<dbReference type="Gene3D" id="3.40.50.10140">
    <property type="entry name" value="Toll/interleukin-1 receptor homology (TIR) domain"/>
    <property type="match status" value="1"/>
</dbReference>
<dbReference type="EMBL" id="JACJHZ010000018">
    <property type="protein sequence ID" value="MBA9021794.1"/>
    <property type="molecule type" value="Genomic_DNA"/>
</dbReference>
<sequence length="292" mass="33731">MYNLFVSGWEDEWQGDPCVLDLSRCVRHHEYTDEAIAQKYGALDEAALKELTRLPSIFAYEAGRKQDPKFGIIREVTVRRGQVRIEYEFIPVDPFLVADDFDALSFELDIGNWEMNRTHWAVKDVNLPKELHTARGIVLPSWTRQAGRAVDITRHNFEVGLSFPGEARGLVEQVARELEARIGPHAYFYDNNYVSQLARPSLDTLLQDIYRNRSKLIVVFLGEDYQRKDWCGVEFRAIREIIMAREDQRVMFVRVDEGAVDGVFRTDGYVDARRFNPAEIAQFIAERAALIP</sequence>
<evidence type="ECO:0000313" key="3">
    <source>
        <dbReference type="Proteomes" id="UP000587524"/>
    </source>
</evidence>
<gene>
    <name evidence="2" type="ORF">HNQ97_003803</name>
</gene>